<dbReference type="KEGG" id="ein:Eint_110720"/>
<sequence>MDISEEKFDVLDSVHVSGFRILKDSGEFYQRIKFLMQNSTSVCIASLFFGKNGEMEDIIDILEERKRKNLMTIIFIDKNRGTVFESLESIKRRGLGSFFHLVDLSTSFLLPRRLNELLRTFHTKALVFDGLTILSGANMDASYMTNRVDRYLEIDSRELADMIRSRVFGIRPPLEAGKTICQGLPVYVGMFKEKEEPAIVQSFLEDFDEIHISTGYLNFPARYFKMLQGKKVSLYASCPDKNTFDSFGPLERFIGPAYSYSFYRTLRSISSLSIHELKRDGHSFHLKGFWGFKGRTAATIIGSSNFNRRSVERDDETNYLIITSDPDHVQKLRTEVEYLKSNSEARTLKQLRGRTYQLAVILLFLIFNRFF</sequence>
<dbReference type="PROSITE" id="PS50035">
    <property type="entry name" value="PLD"/>
    <property type="match status" value="1"/>
</dbReference>
<evidence type="ECO:0000256" key="6">
    <source>
        <dbReference type="ARBA" id="ARBA00023098"/>
    </source>
</evidence>
<dbReference type="OrthoDB" id="10250191at2759"/>
<dbReference type="PANTHER" id="PTHR12586:SF1">
    <property type="entry name" value="CDP-DIACYLGLYCEROL--GLYCEROL-3-PHOSPHATE 3-PHOSPHATIDYLTRANSFERASE, MITOCHONDRIAL"/>
    <property type="match status" value="1"/>
</dbReference>
<dbReference type="AlphaFoldDB" id="E0SAE7"/>
<dbReference type="CDD" id="cd09137">
    <property type="entry name" value="PLDc_PGS1_euk_2"/>
    <property type="match status" value="1"/>
</dbReference>
<gene>
    <name evidence="12" type="ORF">Eint_110720</name>
</gene>
<comment type="function">
    <text evidence="10">Functions in the biosynthesis of the anionic phospholipids phosphatidylglycerol and cardiolipin.</text>
</comment>
<evidence type="ECO:0000259" key="11">
    <source>
        <dbReference type="PROSITE" id="PS50035"/>
    </source>
</evidence>
<keyword evidence="10" id="KW-0547">Nucleotide-binding</keyword>
<evidence type="ECO:0000313" key="12">
    <source>
        <dbReference type="EMBL" id="ADM12572.1"/>
    </source>
</evidence>
<evidence type="ECO:0000256" key="8">
    <source>
        <dbReference type="ARBA" id="ARBA00023264"/>
    </source>
</evidence>
<evidence type="ECO:0000256" key="5">
    <source>
        <dbReference type="ARBA" id="ARBA00022737"/>
    </source>
</evidence>
<keyword evidence="13" id="KW-1185">Reference proteome</keyword>
<comment type="pathway">
    <text evidence="1 10">Phospholipid metabolism; phosphatidylglycerol biosynthesis; phosphatidylglycerol from CDP-diacylglycerol: step 1/2.</text>
</comment>
<dbReference type="SMART" id="SM00155">
    <property type="entry name" value="PLDc"/>
    <property type="match status" value="2"/>
</dbReference>
<protein>
    <recommendedName>
        <fullName evidence="10">CDP-diacylglycerol--glycerol-3-phosphate 3-phosphatidyltransferase</fullName>
        <ecNumber evidence="10">2.7.8.5</ecNumber>
    </recommendedName>
</protein>
<accession>E0SAE7</accession>
<dbReference type="PIRSF" id="PIRSF000850">
    <property type="entry name" value="Phospholipase_D_PSS"/>
    <property type="match status" value="1"/>
</dbReference>
<dbReference type="EC" id="2.7.8.5" evidence="10"/>
<dbReference type="HOGENOM" id="CLU_746023_0_0_1"/>
<comment type="similarity">
    <text evidence="2 10">Belongs to the CDP-alcohol phosphatidyltransferase class-II family.</text>
</comment>
<dbReference type="Gene3D" id="3.30.870.10">
    <property type="entry name" value="Endonuclease Chain A"/>
    <property type="match status" value="2"/>
</dbReference>
<evidence type="ECO:0000256" key="10">
    <source>
        <dbReference type="RuleBase" id="RU365024"/>
    </source>
</evidence>
<dbReference type="EMBL" id="CP001952">
    <property type="protein sequence ID" value="ADM12572.1"/>
    <property type="molecule type" value="Genomic_DNA"/>
</dbReference>
<keyword evidence="4 10" id="KW-0808">Transferase</keyword>
<comment type="catalytic activity">
    <reaction evidence="9 10">
        <text>a CDP-1,2-diacyl-sn-glycerol + sn-glycerol 3-phosphate = a 1,2-diacyl-sn-glycero-3-phospho-(1'-sn-glycero-3'-phosphate) + CMP + H(+)</text>
        <dbReference type="Rhea" id="RHEA:12593"/>
        <dbReference type="ChEBI" id="CHEBI:15378"/>
        <dbReference type="ChEBI" id="CHEBI:57597"/>
        <dbReference type="ChEBI" id="CHEBI:58332"/>
        <dbReference type="ChEBI" id="CHEBI:60110"/>
        <dbReference type="ChEBI" id="CHEBI:60377"/>
        <dbReference type="EC" id="2.7.8.5"/>
    </reaction>
</comment>
<organism evidence="12 13">
    <name type="scientific">Encephalitozoon intestinalis (strain ATCC 50506)</name>
    <name type="common">Microsporidian parasite</name>
    <name type="synonym">Septata intestinalis</name>
    <dbReference type="NCBI Taxonomy" id="876142"/>
    <lineage>
        <taxon>Eukaryota</taxon>
        <taxon>Fungi</taxon>
        <taxon>Fungi incertae sedis</taxon>
        <taxon>Microsporidia</taxon>
        <taxon>Unikaryonidae</taxon>
        <taxon>Encephalitozoon</taxon>
    </lineage>
</organism>
<dbReference type="UniPathway" id="UPA00084">
    <property type="reaction ID" value="UER00503"/>
</dbReference>
<reference evidence="12 13" key="1">
    <citation type="journal article" date="2010" name="Nat. Commun.">
        <title>The complete sequence of the smallest known nuclear genome from the microsporidian Encephalitozoon intestinalis.</title>
        <authorList>
            <person name="Corradi N."/>
            <person name="Pombert J.-F."/>
            <person name="Farinelli L."/>
            <person name="Didier E.S."/>
            <person name="Keeling P.J."/>
        </authorList>
    </citation>
    <scope>NUCLEOTIDE SEQUENCE [LARGE SCALE GENOMIC DNA]</scope>
    <source>
        <strain evidence="12 13">ATCC 50506</strain>
    </source>
</reference>
<dbReference type="RefSeq" id="XP_003073932.1">
    <property type="nucleotide sequence ID" value="XM_003073886.1"/>
</dbReference>
<dbReference type="GeneID" id="9699640"/>
<dbReference type="GO" id="GO:0005524">
    <property type="term" value="F:ATP binding"/>
    <property type="evidence" value="ECO:0007669"/>
    <property type="project" value="UniProtKB-KW"/>
</dbReference>
<comment type="subcellular location">
    <subcellularLocation>
        <location evidence="10">Mitochondrion</location>
    </subcellularLocation>
</comment>
<keyword evidence="6 10" id="KW-0443">Lipid metabolism</keyword>
<evidence type="ECO:0000256" key="4">
    <source>
        <dbReference type="ARBA" id="ARBA00022679"/>
    </source>
</evidence>
<keyword evidence="10" id="KW-0496">Mitochondrion</keyword>
<keyword evidence="8 10" id="KW-1208">Phospholipid metabolism</keyword>
<dbReference type="GO" id="GO:0032049">
    <property type="term" value="P:cardiolipin biosynthetic process"/>
    <property type="evidence" value="ECO:0007669"/>
    <property type="project" value="InterPro"/>
</dbReference>
<dbReference type="Proteomes" id="UP000002313">
    <property type="component" value="Chromosome XI"/>
</dbReference>
<reference evidence="12 13" key="2">
    <citation type="journal article" date="2012" name="Proc. Natl. Acad. Sci. U.S.A.">
        <title>Gain and loss of multiple functionally related, horizontally transferred genes in the reduced genomes of two microsporidian parasites.</title>
        <authorList>
            <person name="Pombert J.-F."/>
            <person name="Selman M."/>
            <person name="Burki F."/>
            <person name="Bardell F.T."/>
            <person name="Farinelli L."/>
            <person name="Solter L.F."/>
            <person name="Whitman D.W."/>
            <person name="Weiss L.M."/>
            <person name="Corradi N."/>
            <person name="Keeling P.J."/>
        </authorList>
    </citation>
    <scope>NUCLEOTIDE SEQUENCE [LARGE SCALE GENOMIC DNA]</scope>
    <source>
        <strain evidence="12 13">ATCC 50506</strain>
    </source>
</reference>
<evidence type="ECO:0000313" key="13">
    <source>
        <dbReference type="Proteomes" id="UP000002313"/>
    </source>
</evidence>
<proteinExistence type="inferred from homology"/>
<keyword evidence="7 10" id="KW-0594">Phospholipid biosynthesis</keyword>
<keyword evidence="10" id="KW-0067">ATP-binding</keyword>
<dbReference type="SUPFAM" id="SSF56024">
    <property type="entry name" value="Phospholipase D/nuclease"/>
    <property type="match status" value="2"/>
</dbReference>
<evidence type="ECO:0000256" key="2">
    <source>
        <dbReference type="ARBA" id="ARBA00010682"/>
    </source>
</evidence>
<keyword evidence="3 10" id="KW-0444">Lipid biosynthesis</keyword>
<dbReference type="VEuPathDB" id="MicrosporidiaDB:Eint_110720"/>
<evidence type="ECO:0000256" key="9">
    <source>
        <dbReference type="ARBA" id="ARBA00048586"/>
    </source>
</evidence>
<dbReference type="GO" id="GO:0005739">
    <property type="term" value="C:mitochondrion"/>
    <property type="evidence" value="ECO:0007669"/>
    <property type="project" value="UniProtKB-SubCell"/>
</dbReference>
<dbReference type="GO" id="GO:0008444">
    <property type="term" value="F:CDP-diacylglycerol-glycerol-3-phosphate 3-phosphatidyltransferase activity"/>
    <property type="evidence" value="ECO:0007669"/>
    <property type="project" value="UniProtKB-EC"/>
</dbReference>
<evidence type="ECO:0000256" key="7">
    <source>
        <dbReference type="ARBA" id="ARBA00023209"/>
    </source>
</evidence>
<dbReference type="InterPro" id="IPR001736">
    <property type="entry name" value="PLipase_D/transphosphatidylase"/>
</dbReference>
<keyword evidence="5" id="KW-0677">Repeat</keyword>
<dbReference type="InterPro" id="IPR016270">
    <property type="entry name" value="PGS1"/>
</dbReference>
<evidence type="ECO:0000256" key="1">
    <source>
        <dbReference type="ARBA" id="ARBA00005042"/>
    </source>
</evidence>
<dbReference type="PANTHER" id="PTHR12586">
    <property type="entry name" value="CDP-DIACYLGLYCEROL--SERINE O-PHOSPHATIDYLTRANSFERASE"/>
    <property type="match status" value="1"/>
</dbReference>
<feature type="domain" description="PLD phosphodiesterase" evidence="11">
    <location>
        <begin position="117"/>
        <end position="143"/>
    </location>
</feature>
<name>E0SAE7_ENCIT</name>
<evidence type="ECO:0000256" key="3">
    <source>
        <dbReference type="ARBA" id="ARBA00022516"/>
    </source>
</evidence>